<reference evidence="2" key="2">
    <citation type="submission" date="2018-03" db="EMBL/GenBank/DDBJ databases">
        <title>The Triticum urartu genome reveals the dynamic nature of wheat genome evolution.</title>
        <authorList>
            <person name="Ling H."/>
            <person name="Ma B."/>
            <person name="Shi X."/>
            <person name="Liu H."/>
            <person name="Dong L."/>
            <person name="Sun H."/>
            <person name="Cao Y."/>
            <person name="Gao Q."/>
            <person name="Zheng S."/>
            <person name="Li Y."/>
            <person name="Yu Y."/>
            <person name="Du H."/>
            <person name="Qi M."/>
            <person name="Li Y."/>
            <person name="Yu H."/>
            <person name="Cui Y."/>
            <person name="Wang N."/>
            <person name="Chen C."/>
            <person name="Wu H."/>
            <person name="Zhao Y."/>
            <person name="Zhang J."/>
            <person name="Li Y."/>
            <person name="Zhou W."/>
            <person name="Zhang B."/>
            <person name="Hu W."/>
            <person name="Eijk M."/>
            <person name="Tang J."/>
            <person name="Witsenboer H."/>
            <person name="Zhao S."/>
            <person name="Li Z."/>
            <person name="Zhang A."/>
            <person name="Wang D."/>
            <person name="Liang C."/>
        </authorList>
    </citation>
    <scope>NUCLEOTIDE SEQUENCE [LARGE SCALE GENOMIC DNA]</scope>
    <source>
        <strain evidence="2">cv. G1812</strain>
    </source>
</reference>
<evidence type="ECO:0000313" key="2">
    <source>
        <dbReference type="EnsemblPlants" id="TuG1812G0300001361.01.T01.cds469523"/>
    </source>
</evidence>
<proteinExistence type="predicted"/>
<reference evidence="3" key="1">
    <citation type="journal article" date="2013" name="Nature">
        <title>Draft genome of the wheat A-genome progenitor Triticum urartu.</title>
        <authorList>
            <person name="Ling H.Q."/>
            <person name="Zhao S."/>
            <person name="Liu D."/>
            <person name="Wang J."/>
            <person name="Sun H."/>
            <person name="Zhang C."/>
            <person name="Fan H."/>
            <person name="Li D."/>
            <person name="Dong L."/>
            <person name="Tao Y."/>
            <person name="Gao C."/>
            <person name="Wu H."/>
            <person name="Li Y."/>
            <person name="Cui Y."/>
            <person name="Guo X."/>
            <person name="Zheng S."/>
            <person name="Wang B."/>
            <person name="Yu K."/>
            <person name="Liang Q."/>
            <person name="Yang W."/>
            <person name="Lou X."/>
            <person name="Chen J."/>
            <person name="Feng M."/>
            <person name="Jian J."/>
            <person name="Zhang X."/>
            <person name="Luo G."/>
            <person name="Jiang Y."/>
            <person name="Liu J."/>
            <person name="Wang Z."/>
            <person name="Sha Y."/>
            <person name="Zhang B."/>
            <person name="Wu H."/>
            <person name="Tang D."/>
            <person name="Shen Q."/>
            <person name="Xue P."/>
            <person name="Zou S."/>
            <person name="Wang X."/>
            <person name="Liu X."/>
            <person name="Wang F."/>
            <person name="Yang Y."/>
            <person name="An X."/>
            <person name="Dong Z."/>
            <person name="Zhang K."/>
            <person name="Zhang X."/>
            <person name="Luo M.C."/>
            <person name="Dvorak J."/>
            <person name="Tong Y."/>
            <person name="Wang J."/>
            <person name="Yang H."/>
            <person name="Li Z."/>
            <person name="Wang D."/>
            <person name="Zhang A."/>
            <person name="Wang J."/>
        </authorList>
    </citation>
    <scope>NUCLEOTIDE SEQUENCE</scope>
    <source>
        <strain evidence="3">cv. G1812</strain>
    </source>
</reference>
<dbReference type="Gramene" id="TuG1812G0300001361.01.T01">
    <property type="protein sequence ID" value="TuG1812G0300001361.01.T01.cds469523"/>
    <property type="gene ID" value="TuG1812G0300001361.01"/>
</dbReference>
<evidence type="ECO:0000256" key="1">
    <source>
        <dbReference type="SAM" id="MobiDB-lite"/>
    </source>
</evidence>
<organism evidence="2 3">
    <name type="scientific">Triticum urartu</name>
    <name type="common">Red wild einkorn</name>
    <name type="synonym">Crithodium urartu</name>
    <dbReference type="NCBI Taxonomy" id="4572"/>
    <lineage>
        <taxon>Eukaryota</taxon>
        <taxon>Viridiplantae</taxon>
        <taxon>Streptophyta</taxon>
        <taxon>Embryophyta</taxon>
        <taxon>Tracheophyta</taxon>
        <taxon>Spermatophyta</taxon>
        <taxon>Magnoliopsida</taxon>
        <taxon>Liliopsida</taxon>
        <taxon>Poales</taxon>
        <taxon>Poaceae</taxon>
        <taxon>BOP clade</taxon>
        <taxon>Pooideae</taxon>
        <taxon>Triticodae</taxon>
        <taxon>Triticeae</taxon>
        <taxon>Triticinae</taxon>
        <taxon>Triticum</taxon>
    </lineage>
</organism>
<evidence type="ECO:0000313" key="3">
    <source>
        <dbReference type="Proteomes" id="UP000015106"/>
    </source>
</evidence>
<feature type="compositionally biased region" description="Basic and acidic residues" evidence="1">
    <location>
        <begin position="78"/>
        <end position="95"/>
    </location>
</feature>
<dbReference type="Proteomes" id="UP000015106">
    <property type="component" value="Chromosome 3"/>
</dbReference>
<protein>
    <submittedName>
        <fullName evidence="2">Uncharacterized protein</fullName>
    </submittedName>
</protein>
<feature type="region of interest" description="Disordered" evidence="1">
    <location>
        <begin position="59"/>
        <end position="95"/>
    </location>
</feature>
<dbReference type="AlphaFoldDB" id="A0A8R7PP38"/>
<feature type="compositionally biased region" description="Basic residues" evidence="1">
    <location>
        <begin position="62"/>
        <end position="77"/>
    </location>
</feature>
<dbReference type="EnsemblPlants" id="TuG1812G0300001361.01.T01">
    <property type="protein sequence ID" value="TuG1812G0300001361.01.T01.cds469523"/>
    <property type="gene ID" value="TuG1812G0300001361.01"/>
</dbReference>
<name>A0A8R7PP38_TRIUA</name>
<accession>A0A8R7PP38</accession>
<sequence>MTFVFTQKNKKRKKACTKHSRRGSVGVVAVVPAEEHGDAPPEDVQPRLVLLQHGAAAALPRAPRRRRPGAPMLRRRRRDEVAVRRADGVGDGGGRELHVLRRAGVAA</sequence>
<keyword evidence="3" id="KW-1185">Reference proteome</keyword>
<reference evidence="2" key="3">
    <citation type="submission" date="2022-06" db="UniProtKB">
        <authorList>
            <consortium name="EnsemblPlants"/>
        </authorList>
    </citation>
    <scope>IDENTIFICATION</scope>
</reference>